<dbReference type="EMBL" id="JACHIP010000002">
    <property type="protein sequence ID" value="MBB5057247.1"/>
    <property type="molecule type" value="Genomic_DNA"/>
</dbReference>
<dbReference type="InterPro" id="IPR036513">
    <property type="entry name" value="STAS_dom_sf"/>
</dbReference>
<dbReference type="InterPro" id="IPR003658">
    <property type="entry name" value="Anti-sigma_ant"/>
</dbReference>
<evidence type="ECO:0000259" key="3">
    <source>
        <dbReference type="PROSITE" id="PS50801"/>
    </source>
</evidence>
<dbReference type="SUPFAM" id="SSF52091">
    <property type="entry name" value="SpoIIaa-like"/>
    <property type="match status" value="1"/>
</dbReference>
<sequence length="115" mass="12595">MTIPAAAPQLTLEIEHQGTTTIVKCHGKLVSGVTDVLYLGVKEHIAGSKRIILDLTDLAYMDSMGLGTLMRLYVSCRASGCTLELIHIGKRIRELLELTNIWSVFATVGEHGIKF</sequence>
<dbReference type="Proteomes" id="UP000540989">
    <property type="component" value="Unassembled WGS sequence"/>
</dbReference>
<dbReference type="PANTHER" id="PTHR33495">
    <property type="entry name" value="ANTI-SIGMA FACTOR ANTAGONIST TM_1081-RELATED-RELATED"/>
    <property type="match status" value="1"/>
</dbReference>
<dbReference type="GO" id="GO:0043856">
    <property type="term" value="F:anti-sigma factor antagonist activity"/>
    <property type="evidence" value="ECO:0007669"/>
    <property type="project" value="InterPro"/>
</dbReference>
<dbReference type="AlphaFoldDB" id="A0A7W7ZCE6"/>
<dbReference type="RefSeq" id="WP_184215842.1">
    <property type="nucleotide sequence ID" value="NZ_JACHIP010000002.1"/>
</dbReference>
<comment type="caution">
    <text evidence="4">The sequence shown here is derived from an EMBL/GenBank/DDBJ whole genome shotgun (WGS) entry which is preliminary data.</text>
</comment>
<keyword evidence="5" id="KW-1185">Reference proteome</keyword>
<evidence type="ECO:0000256" key="2">
    <source>
        <dbReference type="RuleBase" id="RU003749"/>
    </source>
</evidence>
<accession>A0A7W7ZCE6</accession>
<organism evidence="4 5">
    <name type="scientific">Granulicella aggregans</name>
    <dbReference type="NCBI Taxonomy" id="474949"/>
    <lineage>
        <taxon>Bacteria</taxon>
        <taxon>Pseudomonadati</taxon>
        <taxon>Acidobacteriota</taxon>
        <taxon>Terriglobia</taxon>
        <taxon>Terriglobales</taxon>
        <taxon>Acidobacteriaceae</taxon>
        <taxon>Granulicella</taxon>
    </lineage>
</organism>
<evidence type="ECO:0000313" key="5">
    <source>
        <dbReference type="Proteomes" id="UP000540989"/>
    </source>
</evidence>
<reference evidence="4 5" key="1">
    <citation type="submission" date="2020-08" db="EMBL/GenBank/DDBJ databases">
        <title>Genomic Encyclopedia of Type Strains, Phase IV (KMG-V): Genome sequencing to study the core and pangenomes of soil and plant-associated prokaryotes.</title>
        <authorList>
            <person name="Whitman W."/>
        </authorList>
    </citation>
    <scope>NUCLEOTIDE SEQUENCE [LARGE SCALE GENOMIC DNA]</scope>
    <source>
        <strain evidence="4 5">M8UP14</strain>
    </source>
</reference>
<name>A0A7W7ZCE6_9BACT</name>
<gene>
    <name evidence="4" type="ORF">HDF16_001932</name>
</gene>
<dbReference type="Pfam" id="PF01740">
    <property type="entry name" value="STAS"/>
    <property type="match status" value="1"/>
</dbReference>
<dbReference type="InterPro" id="IPR002645">
    <property type="entry name" value="STAS_dom"/>
</dbReference>
<dbReference type="PROSITE" id="PS50801">
    <property type="entry name" value="STAS"/>
    <property type="match status" value="1"/>
</dbReference>
<comment type="similarity">
    <text evidence="1 2">Belongs to the anti-sigma-factor antagonist family.</text>
</comment>
<evidence type="ECO:0000256" key="1">
    <source>
        <dbReference type="ARBA" id="ARBA00009013"/>
    </source>
</evidence>
<proteinExistence type="inferred from homology"/>
<evidence type="ECO:0000313" key="4">
    <source>
        <dbReference type="EMBL" id="MBB5057247.1"/>
    </source>
</evidence>
<dbReference type="CDD" id="cd07043">
    <property type="entry name" value="STAS_anti-anti-sigma_factors"/>
    <property type="match status" value="1"/>
</dbReference>
<dbReference type="NCBIfam" id="TIGR00377">
    <property type="entry name" value="ant_ant_sig"/>
    <property type="match status" value="1"/>
</dbReference>
<protein>
    <recommendedName>
        <fullName evidence="2">Anti-sigma factor antagonist</fullName>
    </recommendedName>
</protein>
<feature type="domain" description="STAS" evidence="3">
    <location>
        <begin position="10"/>
        <end position="115"/>
    </location>
</feature>
<dbReference type="Gene3D" id="3.30.750.24">
    <property type="entry name" value="STAS domain"/>
    <property type="match status" value="1"/>
</dbReference>